<feature type="domain" description="CopG-like ribbon-helix-helix" evidence="1">
    <location>
        <begin position="17"/>
        <end position="55"/>
    </location>
</feature>
<dbReference type="RefSeq" id="WP_413281219.1">
    <property type="nucleotide sequence ID" value="NZ_JBHFNT010000286.1"/>
</dbReference>
<evidence type="ECO:0000313" key="3">
    <source>
        <dbReference type="Proteomes" id="UP001576780"/>
    </source>
</evidence>
<dbReference type="InterPro" id="IPR013321">
    <property type="entry name" value="Arc_rbn_hlx_hlx"/>
</dbReference>
<dbReference type="InterPro" id="IPR012869">
    <property type="entry name" value="RHH_5"/>
</dbReference>
<dbReference type="Proteomes" id="UP001576780">
    <property type="component" value="Unassembled WGS sequence"/>
</dbReference>
<keyword evidence="3" id="KW-1185">Reference proteome</keyword>
<proteinExistence type="predicted"/>
<sequence>MIAPKIKTTVPSKLPKVTFYLPEQLRIDLEKLAKIRRRSMSNLIVVLLENEVKQAKDSGEFYQEIEY</sequence>
<evidence type="ECO:0000313" key="2">
    <source>
        <dbReference type="EMBL" id="MFB2838927.1"/>
    </source>
</evidence>
<name>A0ABV4WV11_9CYAN</name>
<evidence type="ECO:0000259" key="1">
    <source>
        <dbReference type="Pfam" id="PF07878"/>
    </source>
</evidence>
<organism evidence="2 3">
    <name type="scientific">Floridaenema evergladense BLCC-F167</name>
    <dbReference type="NCBI Taxonomy" id="3153639"/>
    <lineage>
        <taxon>Bacteria</taxon>
        <taxon>Bacillati</taxon>
        <taxon>Cyanobacteriota</taxon>
        <taxon>Cyanophyceae</taxon>
        <taxon>Oscillatoriophycideae</taxon>
        <taxon>Aerosakkonematales</taxon>
        <taxon>Aerosakkonemataceae</taxon>
        <taxon>Floridanema</taxon>
        <taxon>Floridanema evergladense</taxon>
    </lineage>
</organism>
<reference evidence="2 3" key="1">
    <citation type="submission" date="2024-09" db="EMBL/GenBank/DDBJ databases">
        <title>Floridaenema gen nov. (Aerosakkonemataceae, Aerosakkonematales ord. nov., Cyanobacteria) from benthic tropical and subtropical fresh waters, with the description of four new species.</title>
        <authorList>
            <person name="Moretto J.A."/>
            <person name="Berthold D.E."/>
            <person name="Lefler F.W."/>
            <person name="Huang I.-S."/>
            <person name="Laughinghouse H. IV."/>
        </authorList>
    </citation>
    <scope>NUCLEOTIDE SEQUENCE [LARGE SCALE GENOMIC DNA]</scope>
    <source>
        <strain evidence="2 3">BLCC-F167</strain>
    </source>
</reference>
<dbReference type="InterPro" id="IPR010985">
    <property type="entry name" value="Ribbon_hlx_hlx"/>
</dbReference>
<gene>
    <name evidence="2" type="ORF">ACE1CA_30935</name>
</gene>
<dbReference type="EMBL" id="JBHFNT010000286">
    <property type="protein sequence ID" value="MFB2838927.1"/>
    <property type="molecule type" value="Genomic_DNA"/>
</dbReference>
<dbReference type="Pfam" id="PF07878">
    <property type="entry name" value="RHH_5"/>
    <property type="match status" value="1"/>
</dbReference>
<accession>A0ABV4WV11</accession>
<dbReference type="SUPFAM" id="SSF47598">
    <property type="entry name" value="Ribbon-helix-helix"/>
    <property type="match status" value="1"/>
</dbReference>
<protein>
    <recommendedName>
        <fullName evidence="1">CopG-like ribbon-helix-helix domain-containing protein</fullName>
    </recommendedName>
</protein>
<dbReference type="Gene3D" id="1.10.1220.10">
    <property type="entry name" value="Met repressor-like"/>
    <property type="match status" value="1"/>
</dbReference>
<comment type="caution">
    <text evidence="2">The sequence shown here is derived from an EMBL/GenBank/DDBJ whole genome shotgun (WGS) entry which is preliminary data.</text>
</comment>